<protein>
    <submittedName>
        <fullName evidence="1">RTA1-domain-containing protein</fullName>
    </submittedName>
</protein>
<evidence type="ECO:0000313" key="2">
    <source>
        <dbReference type="Proteomes" id="UP000814140"/>
    </source>
</evidence>
<reference evidence="1" key="2">
    <citation type="journal article" date="2022" name="New Phytol.">
        <title>Evolutionary transition to the ectomycorrhizal habit in the genomes of a hyperdiverse lineage of mushroom-forming fungi.</title>
        <authorList>
            <person name="Looney B."/>
            <person name="Miyauchi S."/>
            <person name="Morin E."/>
            <person name="Drula E."/>
            <person name="Courty P.E."/>
            <person name="Kohler A."/>
            <person name="Kuo A."/>
            <person name="LaButti K."/>
            <person name="Pangilinan J."/>
            <person name="Lipzen A."/>
            <person name="Riley R."/>
            <person name="Andreopoulos W."/>
            <person name="He G."/>
            <person name="Johnson J."/>
            <person name="Nolan M."/>
            <person name="Tritt A."/>
            <person name="Barry K.W."/>
            <person name="Grigoriev I.V."/>
            <person name="Nagy L.G."/>
            <person name="Hibbett D."/>
            <person name="Henrissat B."/>
            <person name="Matheny P.B."/>
            <person name="Labbe J."/>
            <person name="Martin F.M."/>
        </authorList>
    </citation>
    <scope>NUCLEOTIDE SEQUENCE</scope>
    <source>
        <strain evidence="1">HHB10654</strain>
    </source>
</reference>
<dbReference type="EMBL" id="MU277233">
    <property type="protein sequence ID" value="KAI0058666.1"/>
    <property type="molecule type" value="Genomic_DNA"/>
</dbReference>
<proteinExistence type="predicted"/>
<gene>
    <name evidence="1" type="ORF">BV25DRAFT_1216291</name>
</gene>
<name>A0ACB8SS96_9AGAM</name>
<comment type="caution">
    <text evidence="1">The sequence shown here is derived from an EMBL/GenBank/DDBJ whole genome shotgun (WGS) entry which is preliminary data.</text>
</comment>
<reference evidence="1" key="1">
    <citation type="submission" date="2021-03" db="EMBL/GenBank/DDBJ databases">
        <authorList>
            <consortium name="DOE Joint Genome Institute"/>
            <person name="Ahrendt S."/>
            <person name="Looney B.P."/>
            <person name="Miyauchi S."/>
            <person name="Morin E."/>
            <person name="Drula E."/>
            <person name="Courty P.E."/>
            <person name="Chicoki N."/>
            <person name="Fauchery L."/>
            <person name="Kohler A."/>
            <person name="Kuo A."/>
            <person name="Labutti K."/>
            <person name="Pangilinan J."/>
            <person name="Lipzen A."/>
            <person name="Riley R."/>
            <person name="Andreopoulos W."/>
            <person name="He G."/>
            <person name="Johnson J."/>
            <person name="Barry K.W."/>
            <person name="Grigoriev I.V."/>
            <person name="Nagy L."/>
            <person name="Hibbett D."/>
            <person name="Henrissat B."/>
            <person name="Matheny P.B."/>
            <person name="Labbe J."/>
            <person name="Martin F."/>
        </authorList>
    </citation>
    <scope>NUCLEOTIDE SEQUENCE</scope>
    <source>
        <strain evidence="1">HHB10654</strain>
    </source>
</reference>
<evidence type="ECO:0000313" key="1">
    <source>
        <dbReference type="EMBL" id="KAI0058666.1"/>
    </source>
</evidence>
<sequence length="310" mass="34551">MSNSSATPLPLELPYGYYPTKWICALYVALFGLSSLIHLGQLVWFRAWWLLPTAVFCGLLEVIGWSGRLWSSINPWLDTPHLMQIVTTIIAPTPLVAANFIILGCIITRLGSRYSRLSAKWYTILFLTCDIVALVVQAAGGAIASSADTPSGARNGANIMLGGIVFQLVAIVAYATLATEFLIRYIQDRPVYGRLVASRREVTDPRLKLLLLGLSFLTLLIFIRSVYRTIELSDGWHGRIIQTEVYFDVLDGAMITLAMFTMNFCHPGYLLREGAGKLTAVEDGQQTPVNNTTMDILEPKFQTSRFRFFK</sequence>
<keyword evidence="2" id="KW-1185">Reference proteome</keyword>
<dbReference type="Proteomes" id="UP000814140">
    <property type="component" value="Unassembled WGS sequence"/>
</dbReference>
<accession>A0ACB8SS96</accession>
<organism evidence="1 2">
    <name type="scientific">Artomyces pyxidatus</name>
    <dbReference type="NCBI Taxonomy" id="48021"/>
    <lineage>
        <taxon>Eukaryota</taxon>
        <taxon>Fungi</taxon>
        <taxon>Dikarya</taxon>
        <taxon>Basidiomycota</taxon>
        <taxon>Agaricomycotina</taxon>
        <taxon>Agaricomycetes</taxon>
        <taxon>Russulales</taxon>
        <taxon>Auriscalpiaceae</taxon>
        <taxon>Artomyces</taxon>
    </lineage>
</organism>